<protein>
    <submittedName>
        <fullName evidence="1">DUF2625 domain-containing protein</fullName>
    </submittedName>
</protein>
<gene>
    <name evidence="1" type="ORF">AB7A72_08260</name>
</gene>
<reference evidence="1 2" key="1">
    <citation type="journal article" date="2016" name="Int. J. Syst. Evol. Microbiol.">
        <title>Description of Comamonas sediminis sp. nov., isolated from lagoon sediments.</title>
        <authorList>
            <person name="Subhash Y."/>
            <person name="Bang J.J."/>
            <person name="You T.H."/>
            <person name="Lee S.S."/>
        </authorList>
    </citation>
    <scope>NUCLEOTIDE SEQUENCE [LARGE SCALE GENOMIC DNA]</scope>
    <source>
        <strain evidence="1 2">JCM 31169</strain>
    </source>
</reference>
<organism evidence="1 2">
    <name type="scientific">Comamonas sediminis</name>
    <dbReference type="NCBI Taxonomy" id="1783360"/>
    <lineage>
        <taxon>Bacteria</taxon>
        <taxon>Pseudomonadati</taxon>
        <taxon>Pseudomonadota</taxon>
        <taxon>Betaproteobacteria</taxon>
        <taxon>Burkholderiales</taxon>
        <taxon>Comamonadaceae</taxon>
        <taxon>Comamonas</taxon>
    </lineage>
</organism>
<accession>A0ABV4B1F0</accession>
<dbReference type="EMBL" id="JBGBDC010000003">
    <property type="protein sequence ID" value="MEY2250992.1"/>
    <property type="molecule type" value="Genomic_DNA"/>
</dbReference>
<comment type="caution">
    <text evidence="1">The sequence shown here is derived from an EMBL/GenBank/DDBJ whole genome shotgun (WGS) entry which is preliminary data.</text>
</comment>
<name>A0ABV4B1F0_9BURK</name>
<dbReference type="InterPro" id="IPR021239">
    <property type="entry name" value="DUF2625"/>
</dbReference>
<sequence length="212" mass="23542">MRTLHELIDTEEPALSLLEQWAEQADLPVEILPPAENRGDVLVELQVSTHSVLGAMVYETGGVLVDGGWLRMLGSGHPRLPRSITAWNAGKTDRFFLVADDVVGGFFALNGGAFGSDLGNVYYLAPDTLEWEALEIGYAAFTQWAFTKNLHSFYDSMRWAGWQQEVCVLPGDQCFNFYPFLYTEQGSTQSSSRRAISIAEQYAFNTGVDRSS</sequence>
<proteinExistence type="predicted"/>
<dbReference type="Pfam" id="PF10946">
    <property type="entry name" value="DUF2625"/>
    <property type="match status" value="1"/>
</dbReference>
<dbReference type="NCBIfam" id="NF008498">
    <property type="entry name" value="PRK11408.1-5"/>
    <property type="match status" value="1"/>
</dbReference>
<evidence type="ECO:0000313" key="2">
    <source>
        <dbReference type="Proteomes" id="UP001562178"/>
    </source>
</evidence>
<evidence type="ECO:0000313" key="1">
    <source>
        <dbReference type="EMBL" id="MEY2250992.1"/>
    </source>
</evidence>
<dbReference type="RefSeq" id="WP_312835286.1">
    <property type="nucleotide sequence ID" value="NZ_JBGBDC010000003.1"/>
</dbReference>
<dbReference type="Proteomes" id="UP001562178">
    <property type="component" value="Unassembled WGS sequence"/>
</dbReference>
<keyword evidence="2" id="KW-1185">Reference proteome</keyword>